<reference evidence="1" key="1">
    <citation type="submission" date="2014-09" db="EMBL/GenBank/DDBJ databases">
        <authorList>
            <person name="Magalhaes I.L.F."/>
            <person name="Oliveira U."/>
            <person name="Santos F.R."/>
            <person name="Vidigal T.H.D.A."/>
            <person name="Brescovit A.D."/>
            <person name="Santos A.J."/>
        </authorList>
    </citation>
    <scope>NUCLEOTIDE SEQUENCE</scope>
    <source>
        <tissue evidence="1">Shoot tissue taken approximately 20 cm above the soil surface</tissue>
    </source>
</reference>
<sequence>MFNLSLVYKNPKNAYMIDFIFHPWINKCMYVSMLRREEIT</sequence>
<name>A0A0A9BJA7_ARUDO</name>
<accession>A0A0A9BJA7</accession>
<organism evidence="1">
    <name type="scientific">Arundo donax</name>
    <name type="common">Giant reed</name>
    <name type="synonym">Donax arundinaceus</name>
    <dbReference type="NCBI Taxonomy" id="35708"/>
    <lineage>
        <taxon>Eukaryota</taxon>
        <taxon>Viridiplantae</taxon>
        <taxon>Streptophyta</taxon>
        <taxon>Embryophyta</taxon>
        <taxon>Tracheophyta</taxon>
        <taxon>Spermatophyta</taxon>
        <taxon>Magnoliopsida</taxon>
        <taxon>Liliopsida</taxon>
        <taxon>Poales</taxon>
        <taxon>Poaceae</taxon>
        <taxon>PACMAD clade</taxon>
        <taxon>Arundinoideae</taxon>
        <taxon>Arundineae</taxon>
        <taxon>Arundo</taxon>
    </lineage>
</organism>
<protein>
    <submittedName>
        <fullName evidence="1">Uncharacterized protein</fullName>
    </submittedName>
</protein>
<proteinExistence type="predicted"/>
<reference evidence="1" key="2">
    <citation type="journal article" date="2015" name="Data Brief">
        <title>Shoot transcriptome of the giant reed, Arundo donax.</title>
        <authorList>
            <person name="Barrero R.A."/>
            <person name="Guerrero F.D."/>
            <person name="Moolhuijzen P."/>
            <person name="Goolsby J.A."/>
            <person name="Tidwell J."/>
            <person name="Bellgard S.E."/>
            <person name="Bellgard M.I."/>
        </authorList>
    </citation>
    <scope>NUCLEOTIDE SEQUENCE</scope>
    <source>
        <tissue evidence="1">Shoot tissue taken approximately 20 cm above the soil surface</tissue>
    </source>
</reference>
<evidence type="ECO:0000313" key="1">
    <source>
        <dbReference type="EMBL" id="JAD62218.1"/>
    </source>
</evidence>
<dbReference type="EMBL" id="GBRH01235677">
    <property type="protein sequence ID" value="JAD62218.1"/>
    <property type="molecule type" value="Transcribed_RNA"/>
</dbReference>
<dbReference type="AlphaFoldDB" id="A0A0A9BJA7"/>